<dbReference type="EMBL" id="JAHRIP010069117">
    <property type="protein sequence ID" value="MEQ2308527.1"/>
    <property type="molecule type" value="Genomic_DNA"/>
</dbReference>
<evidence type="ECO:0000313" key="1">
    <source>
        <dbReference type="EMBL" id="MEQ2308527.1"/>
    </source>
</evidence>
<protein>
    <submittedName>
        <fullName evidence="1">Uncharacterized protein</fullName>
    </submittedName>
</protein>
<accession>A0ABV0ZRV6</accession>
<comment type="caution">
    <text evidence="1">The sequence shown here is derived from an EMBL/GenBank/DDBJ whole genome shotgun (WGS) entry which is preliminary data.</text>
</comment>
<organism evidence="1 2">
    <name type="scientific">Ameca splendens</name>
    <dbReference type="NCBI Taxonomy" id="208324"/>
    <lineage>
        <taxon>Eukaryota</taxon>
        <taxon>Metazoa</taxon>
        <taxon>Chordata</taxon>
        <taxon>Craniata</taxon>
        <taxon>Vertebrata</taxon>
        <taxon>Euteleostomi</taxon>
        <taxon>Actinopterygii</taxon>
        <taxon>Neopterygii</taxon>
        <taxon>Teleostei</taxon>
        <taxon>Neoteleostei</taxon>
        <taxon>Acanthomorphata</taxon>
        <taxon>Ovalentaria</taxon>
        <taxon>Atherinomorphae</taxon>
        <taxon>Cyprinodontiformes</taxon>
        <taxon>Goodeidae</taxon>
        <taxon>Ameca</taxon>
    </lineage>
</organism>
<dbReference type="Proteomes" id="UP001469553">
    <property type="component" value="Unassembled WGS sequence"/>
</dbReference>
<sequence length="105" mass="11345">MLSAGTATHNCSIGEITWIETDLANTTQFPLSEFPSIVALQGKTFTLRGVIASKGSLTKNGLGHYTAYCHRAPCVWELYGDLGNVVKTVSEKKKTQPQPALFTAD</sequence>
<proteinExistence type="predicted"/>
<keyword evidence="2" id="KW-1185">Reference proteome</keyword>
<reference evidence="1 2" key="1">
    <citation type="submission" date="2021-06" db="EMBL/GenBank/DDBJ databases">
        <authorList>
            <person name="Palmer J.M."/>
        </authorList>
    </citation>
    <scope>NUCLEOTIDE SEQUENCE [LARGE SCALE GENOMIC DNA]</scope>
    <source>
        <strain evidence="1 2">AS_MEX2019</strain>
        <tissue evidence="1">Muscle</tissue>
    </source>
</reference>
<gene>
    <name evidence="1" type="ORF">AMECASPLE_029097</name>
</gene>
<evidence type="ECO:0000313" key="2">
    <source>
        <dbReference type="Proteomes" id="UP001469553"/>
    </source>
</evidence>
<name>A0ABV0ZRV6_9TELE</name>